<comment type="caution">
    <text evidence="1">The sequence shown here is derived from an EMBL/GenBank/DDBJ whole genome shotgun (WGS) entry which is preliminary data.</text>
</comment>
<dbReference type="EMBL" id="JACEIK010001470">
    <property type="protein sequence ID" value="MCD7469692.1"/>
    <property type="molecule type" value="Genomic_DNA"/>
</dbReference>
<keyword evidence="2" id="KW-1185">Reference proteome</keyword>
<evidence type="ECO:0000313" key="2">
    <source>
        <dbReference type="Proteomes" id="UP000823775"/>
    </source>
</evidence>
<feature type="non-terminal residue" evidence="1">
    <location>
        <position position="1"/>
    </location>
</feature>
<accession>A0ABS8TE42</accession>
<evidence type="ECO:0000313" key="1">
    <source>
        <dbReference type="EMBL" id="MCD7469692.1"/>
    </source>
</evidence>
<gene>
    <name evidence="1" type="ORF">HAX54_008857</name>
</gene>
<organism evidence="1 2">
    <name type="scientific">Datura stramonium</name>
    <name type="common">Jimsonweed</name>
    <name type="synonym">Common thornapple</name>
    <dbReference type="NCBI Taxonomy" id="4076"/>
    <lineage>
        <taxon>Eukaryota</taxon>
        <taxon>Viridiplantae</taxon>
        <taxon>Streptophyta</taxon>
        <taxon>Embryophyta</taxon>
        <taxon>Tracheophyta</taxon>
        <taxon>Spermatophyta</taxon>
        <taxon>Magnoliopsida</taxon>
        <taxon>eudicotyledons</taxon>
        <taxon>Gunneridae</taxon>
        <taxon>Pentapetalae</taxon>
        <taxon>asterids</taxon>
        <taxon>lamiids</taxon>
        <taxon>Solanales</taxon>
        <taxon>Solanaceae</taxon>
        <taxon>Solanoideae</taxon>
        <taxon>Datureae</taxon>
        <taxon>Datura</taxon>
    </lineage>
</organism>
<sequence>RAVGPKAKRVDENWIRHIGCLFPCLPFELLRDNLPYIDIFIIHDSWYQDFDLNGNMCCVFGGNDTGAY</sequence>
<reference evidence="1 2" key="1">
    <citation type="journal article" date="2021" name="BMC Genomics">
        <title>Datura genome reveals duplications of psychoactive alkaloid biosynthetic genes and high mutation rate following tissue culture.</title>
        <authorList>
            <person name="Rajewski A."/>
            <person name="Carter-House D."/>
            <person name="Stajich J."/>
            <person name="Litt A."/>
        </authorList>
    </citation>
    <scope>NUCLEOTIDE SEQUENCE [LARGE SCALE GENOMIC DNA]</scope>
    <source>
        <strain evidence="1">AR-01</strain>
    </source>
</reference>
<proteinExistence type="predicted"/>
<protein>
    <submittedName>
        <fullName evidence="1">Uncharacterized protein</fullName>
    </submittedName>
</protein>
<dbReference type="Proteomes" id="UP000823775">
    <property type="component" value="Unassembled WGS sequence"/>
</dbReference>
<name>A0ABS8TE42_DATST</name>